<dbReference type="Proteomes" id="UP000030745">
    <property type="component" value="Unassembled WGS sequence"/>
</dbReference>
<evidence type="ECO:0000313" key="5">
    <source>
        <dbReference type="EMBL" id="KDO20899.1"/>
    </source>
</evidence>
<feature type="compositionally biased region" description="Acidic residues" evidence="4">
    <location>
        <begin position="1"/>
        <end position="14"/>
    </location>
</feature>
<reference evidence="5 6" key="1">
    <citation type="journal article" date="2013" name="PLoS Genet.">
        <title>Distinctive expansion of potential virulence genes in the genome of the oomycete fish pathogen Saprolegnia parasitica.</title>
        <authorList>
            <person name="Jiang R.H."/>
            <person name="de Bruijn I."/>
            <person name="Haas B.J."/>
            <person name="Belmonte R."/>
            <person name="Lobach L."/>
            <person name="Christie J."/>
            <person name="van den Ackerveken G."/>
            <person name="Bottin A."/>
            <person name="Bulone V."/>
            <person name="Diaz-Moreno S.M."/>
            <person name="Dumas B."/>
            <person name="Fan L."/>
            <person name="Gaulin E."/>
            <person name="Govers F."/>
            <person name="Grenville-Briggs L.J."/>
            <person name="Horner N.R."/>
            <person name="Levin J.Z."/>
            <person name="Mammella M."/>
            <person name="Meijer H.J."/>
            <person name="Morris P."/>
            <person name="Nusbaum C."/>
            <person name="Oome S."/>
            <person name="Phillips A.J."/>
            <person name="van Rooyen D."/>
            <person name="Rzeszutek E."/>
            <person name="Saraiva M."/>
            <person name="Secombes C.J."/>
            <person name="Seidl M.F."/>
            <person name="Snel B."/>
            <person name="Stassen J.H."/>
            <person name="Sykes S."/>
            <person name="Tripathy S."/>
            <person name="van den Berg H."/>
            <person name="Vega-Arreguin J.C."/>
            <person name="Wawra S."/>
            <person name="Young S.K."/>
            <person name="Zeng Q."/>
            <person name="Dieguez-Uribeondo J."/>
            <person name="Russ C."/>
            <person name="Tyler B.M."/>
            <person name="van West P."/>
        </authorList>
    </citation>
    <scope>NUCLEOTIDE SEQUENCE [LARGE SCALE GENOMIC DNA]</scope>
    <source>
        <strain evidence="5 6">CBS 223.65</strain>
    </source>
</reference>
<dbReference type="SUPFAM" id="SSF52047">
    <property type="entry name" value="RNI-like"/>
    <property type="match status" value="1"/>
</dbReference>
<dbReference type="InterPro" id="IPR032675">
    <property type="entry name" value="LRR_dom_sf"/>
</dbReference>
<protein>
    <submittedName>
        <fullName evidence="5">Uncharacterized protein</fullName>
    </submittedName>
</protein>
<gene>
    <name evidence="5" type="ORF">SPRG_14130</name>
</gene>
<dbReference type="GO" id="GO:0005096">
    <property type="term" value="F:GTPase activator activity"/>
    <property type="evidence" value="ECO:0007669"/>
    <property type="project" value="UniProtKB-KW"/>
</dbReference>
<dbReference type="GO" id="GO:0048471">
    <property type="term" value="C:perinuclear region of cytoplasm"/>
    <property type="evidence" value="ECO:0007669"/>
    <property type="project" value="TreeGrafter"/>
</dbReference>
<dbReference type="InterPro" id="IPR001611">
    <property type="entry name" value="Leu-rich_rpt"/>
</dbReference>
<dbReference type="PANTHER" id="PTHR24113">
    <property type="entry name" value="RAN GTPASE-ACTIVATING PROTEIN 1"/>
    <property type="match status" value="1"/>
</dbReference>
<accession>A0A067BQV9</accession>
<feature type="region of interest" description="Disordered" evidence="4">
    <location>
        <begin position="1"/>
        <end position="68"/>
    </location>
</feature>
<dbReference type="SMART" id="SM00368">
    <property type="entry name" value="LRR_RI"/>
    <property type="match status" value="5"/>
</dbReference>
<evidence type="ECO:0000256" key="4">
    <source>
        <dbReference type="SAM" id="MobiDB-lite"/>
    </source>
</evidence>
<organism evidence="5 6">
    <name type="scientific">Saprolegnia parasitica (strain CBS 223.65)</name>
    <dbReference type="NCBI Taxonomy" id="695850"/>
    <lineage>
        <taxon>Eukaryota</taxon>
        <taxon>Sar</taxon>
        <taxon>Stramenopiles</taxon>
        <taxon>Oomycota</taxon>
        <taxon>Saprolegniomycetes</taxon>
        <taxon>Saprolegniales</taxon>
        <taxon>Saprolegniaceae</taxon>
        <taxon>Saprolegnia</taxon>
    </lineage>
</organism>
<dbReference type="OrthoDB" id="120976at2759"/>
<evidence type="ECO:0000256" key="3">
    <source>
        <dbReference type="ARBA" id="ARBA00022737"/>
    </source>
</evidence>
<name>A0A067BQV9_SAPPC</name>
<dbReference type="GO" id="GO:0006913">
    <property type="term" value="P:nucleocytoplasmic transport"/>
    <property type="evidence" value="ECO:0007669"/>
    <property type="project" value="TreeGrafter"/>
</dbReference>
<keyword evidence="2" id="KW-0433">Leucine-rich repeat</keyword>
<keyword evidence="6" id="KW-1185">Reference proteome</keyword>
<dbReference type="RefSeq" id="XP_012208388.1">
    <property type="nucleotide sequence ID" value="XM_012352998.1"/>
</dbReference>
<dbReference type="EMBL" id="KK583300">
    <property type="protein sequence ID" value="KDO20899.1"/>
    <property type="molecule type" value="Genomic_DNA"/>
</dbReference>
<dbReference type="OMA" id="FCPCPPY"/>
<dbReference type="GO" id="GO:0005634">
    <property type="term" value="C:nucleus"/>
    <property type="evidence" value="ECO:0007669"/>
    <property type="project" value="TreeGrafter"/>
</dbReference>
<dbReference type="GO" id="GO:0031267">
    <property type="term" value="F:small GTPase binding"/>
    <property type="evidence" value="ECO:0007669"/>
    <property type="project" value="TreeGrafter"/>
</dbReference>
<keyword evidence="1" id="KW-0343">GTPase activation</keyword>
<dbReference type="GeneID" id="24135957"/>
<feature type="compositionally biased region" description="Low complexity" evidence="4">
    <location>
        <begin position="45"/>
        <end position="57"/>
    </location>
</feature>
<dbReference type="PANTHER" id="PTHR24113:SF12">
    <property type="entry name" value="RAN GTPASE-ACTIVATING PROTEIN 1"/>
    <property type="match status" value="1"/>
</dbReference>
<dbReference type="AlphaFoldDB" id="A0A067BQV9"/>
<evidence type="ECO:0000313" key="6">
    <source>
        <dbReference type="Proteomes" id="UP000030745"/>
    </source>
</evidence>
<evidence type="ECO:0000256" key="2">
    <source>
        <dbReference type="ARBA" id="ARBA00022614"/>
    </source>
</evidence>
<dbReference type="GO" id="GO:0005829">
    <property type="term" value="C:cytosol"/>
    <property type="evidence" value="ECO:0007669"/>
    <property type="project" value="TreeGrafter"/>
</dbReference>
<evidence type="ECO:0000256" key="1">
    <source>
        <dbReference type="ARBA" id="ARBA00022468"/>
    </source>
</evidence>
<proteinExistence type="predicted"/>
<keyword evidence="3" id="KW-0677">Repeat</keyword>
<sequence length="472" mass="51038">MSARSDDDDDDDETTLSQLLRHSSDDDDDEDDNNDDDDDDESSSDDGASSSSLSSSSSEEEPPDIVTQLGRGLTAAARAVVGTRESRFASRTNTTLQWKQDVAYEQAKAAYEAQKAAKIQADAAAEATRKLDMKREKKAKLQRRGNRKVARKMAKKAAACDLQQQKRDARMTVVSEIRLHRLSVLHAAEGAPALATIASAPTLPITDIAKSIASRRLQDTRDDALAAAIDVADALGRHCGMLPAIRTPPHVVPKEQLETATALVLRLAPPPDPKAPPKLKTLFTVNLKRFRHVEECKGDRIGEAACIELGKSLLTGACPRLMELNLSWNDIKLRGVLSLAEAFKQGACGLLTRLDLRANSLDATALIQLFEALSSGGLPKLQHLVFAGNLVGDRGGKAVAHAFLAGALQHLVTIDLKSNGIKNDGCRAIFNACTADCFRRLGPSLELIDLRRNQINYATAQSLTPCPKHISF</sequence>
<dbReference type="Pfam" id="PF13516">
    <property type="entry name" value="LRR_6"/>
    <property type="match status" value="3"/>
</dbReference>
<feature type="compositionally biased region" description="Acidic residues" evidence="4">
    <location>
        <begin position="25"/>
        <end position="44"/>
    </location>
</feature>
<dbReference type="InterPro" id="IPR027038">
    <property type="entry name" value="RanGap"/>
</dbReference>
<dbReference type="KEGG" id="spar:SPRG_14130"/>
<dbReference type="Gene3D" id="3.80.10.10">
    <property type="entry name" value="Ribonuclease Inhibitor"/>
    <property type="match status" value="1"/>
</dbReference>
<dbReference type="VEuPathDB" id="FungiDB:SPRG_14130"/>